<keyword evidence="2" id="KW-1185">Reference proteome</keyword>
<dbReference type="Proteomes" id="UP000708208">
    <property type="component" value="Unassembled WGS sequence"/>
</dbReference>
<proteinExistence type="predicted"/>
<organism evidence="1 2">
    <name type="scientific">Allacma fusca</name>
    <dbReference type="NCBI Taxonomy" id="39272"/>
    <lineage>
        <taxon>Eukaryota</taxon>
        <taxon>Metazoa</taxon>
        <taxon>Ecdysozoa</taxon>
        <taxon>Arthropoda</taxon>
        <taxon>Hexapoda</taxon>
        <taxon>Collembola</taxon>
        <taxon>Symphypleona</taxon>
        <taxon>Sminthuridae</taxon>
        <taxon>Allacma</taxon>
    </lineage>
</organism>
<evidence type="ECO:0000313" key="1">
    <source>
        <dbReference type="EMBL" id="CAG7828114.1"/>
    </source>
</evidence>
<accession>A0A8J2L3J5</accession>
<protein>
    <submittedName>
        <fullName evidence="1">Uncharacterized protein</fullName>
    </submittedName>
</protein>
<reference evidence="1" key="1">
    <citation type="submission" date="2021-06" db="EMBL/GenBank/DDBJ databases">
        <authorList>
            <person name="Hodson N. C."/>
            <person name="Mongue J. A."/>
            <person name="Jaron S. K."/>
        </authorList>
    </citation>
    <scope>NUCLEOTIDE SEQUENCE</scope>
</reference>
<comment type="caution">
    <text evidence="1">The sequence shown here is derived from an EMBL/GenBank/DDBJ whole genome shotgun (WGS) entry which is preliminary data.</text>
</comment>
<dbReference type="AlphaFoldDB" id="A0A8J2L3J5"/>
<evidence type="ECO:0000313" key="2">
    <source>
        <dbReference type="Proteomes" id="UP000708208"/>
    </source>
</evidence>
<name>A0A8J2L3J5_9HEXA</name>
<dbReference type="EMBL" id="CAJVCH010546168">
    <property type="protein sequence ID" value="CAG7828114.1"/>
    <property type="molecule type" value="Genomic_DNA"/>
</dbReference>
<gene>
    <name evidence="1" type="ORF">AFUS01_LOCUS38061</name>
</gene>
<sequence>MYNTVVGRNTRALHCLVSLFNGNIKNNKNKWFLCLLPVRCGGAEEAIAEKHGRVGILEEIECGSLHLNGLHDLKAAVPGLLSRRVPQRS</sequence>